<dbReference type="STRING" id="3775.A0A1Q3DFS7"/>
<evidence type="ECO:0000256" key="6">
    <source>
        <dbReference type="SAM" id="MobiDB-lite"/>
    </source>
</evidence>
<feature type="region of interest" description="Disordered" evidence="6">
    <location>
        <begin position="1"/>
        <end position="23"/>
    </location>
</feature>
<feature type="compositionally biased region" description="Basic and acidic residues" evidence="6">
    <location>
        <begin position="146"/>
        <end position="169"/>
    </location>
</feature>
<comment type="caution">
    <text evidence="8">The sequence shown here is derived from an EMBL/GenBank/DDBJ whole genome shotgun (WGS) entry which is preliminary data.</text>
</comment>
<evidence type="ECO:0000256" key="5">
    <source>
        <dbReference type="PROSITE-ProRule" id="PRU00176"/>
    </source>
</evidence>
<feature type="compositionally biased region" description="Low complexity" evidence="6">
    <location>
        <begin position="443"/>
        <end position="452"/>
    </location>
</feature>
<dbReference type="OrthoDB" id="442677at2759"/>
<dbReference type="GO" id="GO:0005730">
    <property type="term" value="C:nucleolus"/>
    <property type="evidence" value="ECO:0007669"/>
    <property type="project" value="UniProtKB-SubCell"/>
</dbReference>
<comment type="similarity">
    <text evidence="2">Belongs to the RRM RBM34 family.</text>
</comment>
<gene>
    <name evidence="8" type="ORF">CFOL_v3_34689</name>
</gene>
<dbReference type="InterPro" id="IPR000504">
    <property type="entry name" value="RRM_dom"/>
</dbReference>
<dbReference type="AlphaFoldDB" id="A0A1Q3DFS7"/>
<protein>
    <submittedName>
        <fullName evidence="8">RRM_6 domain-containing protein</fullName>
    </submittedName>
</protein>
<dbReference type="CDD" id="cd12394">
    <property type="entry name" value="RRM1_RBM34"/>
    <property type="match status" value="1"/>
</dbReference>
<dbReference type="InterPro" id="IPR012677">
    <property type="entry name" value="Nucleotide-bd_a/b_plait_sf"/>
</dbReference>
<feature type="domain" description="RRM" evidence="7">
    <location>
        <begin position="327"/>
        <end position="408"/>
    </location>
</feature>
<dbReference type="SUPFAM" id="SSF54928">
    <property type="entry name" value="RNA-binding domain, RBD"/>
    <property type="match status" value="2"/>
</dbReference>
<evidence type="ECO:0000256" key="4">
    <source>
        <dbReference type="ARBA" id="ARBA00023242"/>
    </source>
</evidence>
<feature type="compositionally biased region" description="Polar residues" evidence="6">
    <location>
        <begin position="128"/>
        <end position="140"/>
    </location>
</feature>
<sequence length="538" mass="59506">MGKRKPPKQPETSTTTTHNGAGSSVFISIFGDVQTQNAAVSSIFSDNNPFKRKPQELAGSHQNDGVSVEINHEEPKKRKRNRDKKEKSNLDQDSTLEEEEEEATETPSVSKKSKKSKYKIPNLGTEFNGVSKTDTSQNPSVGIESNLEHLSERRKGKRKRDDVEREYEARQYATNEGEKGEGEVKAAVGEKRKKADDVVDNMAPREGFDDESKLLRTVFVGNLPIKVKKKVLSKEFSRFGEVESVRIRSVPLMDTKKPRKGAVILGQINGHADSVHAYIVFKTEQSAESSLSHNMAVVGGNHIRVDRACPPRKKLKGDTAPLYDNKRTVFVGNLPYDVKDEELYQLFSGVNGLESSVEAIRVIRHADIGLGKGIAYVLFKTRDAANFLVRKRNLKLRDRELRFSHARQEATPAKRKNSFPAGKNTSPAKKLAGDSRVPSDGYNLSNSNANLSYQGLRASKSGAPKKGRSKSNGPVKIIAKTQNGGKQKVASTKRPAVAARKARVLKEGGASKHAGSKRKLDSQTPESSHKNKKVKRFR</sequence>
<proteinExistence type="inferred from homology"/>
<evidence type="ECO:0000256" key="1">
    <source>
        <dbReference type="ARBA" id="ARBA00004604"/>
    </source>
</evidence>
<feature type="compositionally biased region" description="Basic and acidic residues" evidence="6">
    <location>
        <begin position="176"/>
        <end position="190"/>
    </location>
</feature>
<feature type="region of interest" description="Disordered" evidence="6">
    <location>
        <begin position="405"/>
        <end position="538"/>
    </location>
</feature>
<dbReference type="PANTHER" id="PTHR23236">
    <property type="entry name" value="EUKARYOTIC TRANSLATION INITIATION FACTOR 4B/4H"/>
    <property type="match status" value="1"/>
</dbReference>
<evidence type="ECO:0000259" key="7">
    <source>
        <dbReference type="PROSITE" id="PS50102"/>
    </source>
</evidence>
<evidence type="ECO:0000256" key="3">
    <source>
        <dbReference type="ARBA" id="ARBA00022884"/>
    </source>
</evidence>
<feature type="compositionally biased region" description="Acidic residues" evidence="6">
    <location>
        <begin position="94"/>
        <end position="104"/>
    </location>
</feature>
<dbReference type="EMBL" id="BDDD01007244">
    <property type="protein sequence ID" value="GAV91292.1"/>
    <property type="molecule type" value="Genomic_DNA"/>
</dbReference>
<dbReference type="FunCoup" id="A0A1Q3DFS7">
    <property type="interactions" value="1657"/>
</dbReference>
<dbReference type="Pfam" id="PF00076">
    <property type="entry name" value="RRM_1"/>
    <property type="match status" value="2"/>
</dbReference>
<keyword evidence="9" id="KW-1185">Reference proteome</keyword>
<evidence type="ECO:0000313" key="9">
    <source>
        <dbReference type="Proteomes" id="UP000187406"/>
    </source>
</evidence>
<dbReference type="SMART" id="SM00360">
    <property type="entry name" value="RRM"/>
    <property type="match status" value="2"/>
</dbReference>
<keyword evidence="3 5" id="KW-0694">RNA-binding</keyword>
<dbReference type="Gene3D" id="3.30.70.330">
    <property type="match status" value="2"/>
</dbReference>
<evidence type="ECO:0000256" key="2">
    <source>
        <dbReference type="ARBA" id="ARBA00007077"/>
    </source>
</evidence>
<name>A0A1Q3DFS7_CEPFO</name>
<reference evidence="9" key="1">
    <citation type="submission" date="2016-04" db="EMBL/GenBank/DDBJ databases">
        <title>Cephalotus genome sequencing.</title>
        <authorList>
            <person name="Fukushima K."/>
            <person name="Hasebe M."/>
            <person name="Fang X."/>
        </authorList>
    </citation>
    <scope>NUCLEOTIDE SEQUENCE [LARGE SCALE GENOMIC DNA]</scope>
    <source>
        <strain evidence="9">cv. St1</strain>
    </source>
</reference>
<evidence type="ECO:0000313" key="8">
    <source>
        <dbReference type="EMBL" id="GAV91292.1"/>
    </source>
</evidence>
<dbReference type="InterPro" id="IPR035979">
    <property type="entry name" value="RBD_domain_sf"/>
</dbReference>
<dbReference type="PROSITE" id="PS50102">
    <property type="entry name" value="RRM"/>
    <property type="match status" value="2"/>
</dbReference>
<dbReference type="InParanoid" id="A0A1Q3DFS7"/>
<comment type="subcellular location">
    <subcellularLocation>
        <location evidence="1">Nucleus</location>
        <location evidence="1">Nucleolus</location>
    </subcellularLocation>
</comment>
<dbReference type="PANTHER" id="PTHR23236:SF25">
    <property type="entry name" value="RNA-BINDING PROTEIN 34"/>
    <property type="match status" value="1"/>
</dbReference>
<feature type="region of interest" description="Disordered" evidence="6">
    <location>
        <begin position="45"/>
        <end position="190"/>
    </location>
</feature>
<dbReference type="GO" id="GO:0003723">
    <property type="term" value="F:RNA binding"/>
    <property type="evidence" value="ECO:0007669"/>
    <property type="project" value="UniProtKB-UniRule"/>
</dbReference>
<organism evidence="8 9">
    <name type="scientific">Cephalotus follicularis</name>
    <name type="common">Albany pitcher plant</name>
    <dbReference type="NCBI Taxonomy" id="3775"/>
    <lineage>
        <taxon>Eukaryota</taxon>
        <taxon>Viridiplantae</taxon>
        <taxon>Streptophyta</taxon>
        <taxon>Embryophyta</taxon>
        <taxon>Tracheophyta</taxon>
        <taxon>Spermatophyta</taxon>
        <taxon>Magnoliopsida</taxon>
        <taxon>eudicotyledons</taxon>
        <taxon>Gunneridae</taxon>
        <taxon>Pentapetalae</taxon>
        <taxon>rosids</taxon>
        <taxon>fabids</taxon>
        <taxon>Oxalidales</taxon>
        <taxon>Cephalotaceae</taxon>
        <taxon>Cephalotus</taxon>
    </lineage>
</organism>
<dbReference type="Proteomes" id="UP000187406">
    <property type="component" value="Unassembled WGS sequence"/>
</dbReference>
<feature type="domain" description="RRM" evidence="7">
    <location>
        <begin position="216"/>
        <end position="310"/>
    </location>
</feature>
<keyword evidence="4" id="KW-0539">Nucleus</keyword>
<accession>A0A1Q3DFS7</accession>
<feature type="compositionally biased region" description="Polar residues" evidence="6">
    <location>
        <begin position="10"/>
        <end position="23"/>
    </location>
</feature>